<evidence type="ECO:0000256" key="1">
    <source>
        <dbReference type="ARBA" id="ARBA00001974"/>
    </source>
</evidence>
<dbReference type="SUPFAM" id="SSF51971">
    <property type="entry name" value="Nucleotide-binding domain"/>
    <property type="match status" value="1"/>
</dbReference>
<feature type="domain" description="FAD dependent oxidoreductase" evidence="5">
    <location>
        <begin position="4"/>
        <end position="330"/>
    </location>
</feature>
<reference evidence="6" key="1">
    <citation type="journal article" date="2021" name="PeerJ">
        <title>Extensive microbial diversity within the chicken gut microbiome revealed by metagenomics and culture.</title>
        <authorList>
            <person name="Gilroy R."/>
            <person name="Ravi A."/>
            <person name="Getino M."/>
            <person name="Pursley I."/>
            <person name="Horton D.L."/>
            <person name="Alikhan N.F."/>
            <person name="Baker D."/>
            <person name="Gharbi K."/>
            <person name="Hall N."/>
            <person name="Watson M."/>
            <person name="Adriaenssens E.M."/>
            <person name="Foster-Nyarko E."/>
            <person name="Jarju S."/>
            <person name="Secka A."/>
            <person name="Antonio M."/>
            <person name="Oren A."/>
            <person name="Chaudhuri R.R."/>
            <person name="La Ragione R."/>
            <person name="Hildebrand F."/>
            <person name="Pallen M.J."/>
        </authorList>
    </citation>
    <scope>NUCLEOTIDE SEQUENCE</scope>
    <source>
        <strain evidence="6">6019</strain>
    </source>
</reference>
<dbReference type="GO" id="GO:0016491">
    <property type="term" value="F:oxidoreductase activity"/>
    <property type="evidence" value="ECO:0007669"/>
    <property type="project" value="UniProtKB-KW"/>
</dbReference>
<evidence type="ECO:0000256" key="2">
    <source>
        <dbReference type="ARBA" id="ARBA00009410"/>
    </source>
</evidence>
<dbReference type="Gene3D" id="3.30.9.10">
    <property type="entry name" value="D-Amino Acid Oxidase, subunit A, domain 2"/>
    <property type="match status" value="2"/>
</dbReference>
<dbReference type="Gene3D" id="3.50.50.60">
    <property type="entry name" value="FAD/NAD(P)-binding domain"/>
    <property type="match status" value="2"/>
</dbReference>
<dbReference type="SUPFAM" id="SSF54373">
    <property type="entry name" value="FAD-linked reductases, C-terminal domain"/>
    <property type="match status" value="1"/>
</dbReference>
<dbReference type="Proteomes" id="UP000763505">
    <property type="component" value="Unassembled WGS sequence"/>
</dbReference>
<keyword evidence="4" id="KW-0560">Oxidoreductase</keyword>
<dbReference type="EMBL" id="DYYI01000069">
    <property type="protein sequence ID" value="HJE19906.1"/>
    <property type="molecule type" value="Genomic_DNA"/>
</dbReference>
<reference evidence="6" key="2">
    <citation type="submission" date="2021-09" db="EMBL/GenBank/DDBJ databases">
        <authorList>
            <person name="Gilroy R."/>
        </authorList>
    </citation>
    <scope>NUCLEOTIDE SEQUENCE</scope>
    <source>
        <strain evidence="6">6019</strain>
    </source>
</reference>
<evidence type="ECO:0000256" key="4">
    <source>
        <dbReference type="ARBA" id="ARBA00023002"/>
    </source>
</evidence>
<protein>
    <submittedName>
        <fullName evidence="6">FAD-binding oxidoreductase</fullName>
    </submittedName>
</protein>
<keyword evidence="3" id="KW-0285">Flavoprotein</keyword>
<proteinExistence type="inferred from homology"/>
<dbReference type="PANTHER" id="PTHR13847:SF286">
    <property type="entry name" value="D-AMINO ACID DEHYDROGENASE"/>
    <property type="match status" value="1"/>
</dbReference>
<sequence>MKKYTIVGGGIIGAAVAYHLQKYGADVTVYDRVDAGKASRASAGIIAPWISQRRNQKWYRLAKAGAAYYPSFIEALERDTKLDTGYQQKGVLSLFRDDKVLQKGYKRISSKMEDAPEMQHVEIIERDKIRTLHPTFVEHFPAVFTRGGAQVNGAKLNHAIKESIIHNGGTWKNENFKDEQIDGEIIYTTGAWGIEQGFEPKVSHQRAEVYHFEVESDFITEHNPVVMALGPIYIVEMGSNQFAIGTTHEDTTSFSTTPSHENYKYLKSLAEEYFRGFNIRDIGMNVGLRPHTRDFLPFIGRVADNKFVINGMGSTGLTAGPIVGAEVARLLNNEETLLDLSDYSYIN</sequence>
<dbReference type="AlphaFoldDB" id="A0A921DXD0"/>
<comment type="similarity">
    <text evidence="2">Belongs to the DadA oxidoreductase family.</text>
</comment>
<dbReference type="GO" id="GO:0005737">
    <property type="term" value="C:cytoplasm"/>
    <property type="evidence" value="ECO:0007669"/>
    <property type="project" value="TreeGrafter"/>
</dbReference>
<gene>
    <name evidence="6" type="ORF">K8V35_06105</name>
</gene>
<dbReference type="Pfam" id="PF01266">
    <property type="entry name" value="DAO"/>
    <property type="match status" value="1"/>
</dbReference>
<evidence type="ECO:0000256" key="3">
    <source>
        <dbReference type="ARBA" id="ARBA00022630"/>
    </source>
</evidence>
<dbReference type="InterPro" id="IPR036188">
    <property type="entry name" value="FAD/NAD-bd_sf"/>
</dbReference>
<organism evidence="6 7">
    <name type="scientific">Aliicoccus persicus</name>
    <dbReference type="NCBI Taxonomy" id="930138"/>
    <lineage>
        <taxon>Bacteria</taxon>
        <taxon>Bacillati</taxon>
        <taxon>Bacillota</taxon>
        <taxon>Bacilli</taxon>
        <taxon>Bacillales</taxon>
        <taxon>Staphylococcaceae</taxon>
        <taxon>Aliicoccus</taxon>
    </lineage>
</organism>
<name>A0A921DXD0_9STAP</name>
<evidence type="ECO:0000313" key="6">
    <source>
        <dbReference type="EMBL" id="HJE19906.1"/>
    </source>
</evidence>
<comment type="cofactor">
    <cofactor evidence="1">
        <name>FAD</name>
        <dbReference type="ChEBI" id="CHEBI:57692"/>
    </cofactor>
</comment>
<evidence type="ECO:0000313" key="7">
    <source>
        <dbReference type="Proteomes" id="UP000763505"/>
    </source>
</evidence>
<evidence type="ECO:0000259" key="5">
    <source>
        <dbReference type="Pfam" id="PF01266"/>
    </source>
</evidence>
<dbReference type="PANTHER" id="PTHR13847">
    <property type="entry name" value="SARCOSINE DEHYDROGENASE-RELATED"/>
    <property type="match status" value="1"/>
</dbReference>
<accession>A0A921DXD0</accession>
<dbReference type="InterPro" id="IPR006076">
    <property type="entry name" value="FAD-dep_OxRdtase"/>
</dbReference>
<comment type="caution">
    <text evidence="6">The sequence shown here is derived from an EMBL/GenBank/DDBJ whole genome shotgun (WGS) entry which is preliminary data.</text>
</comment>